<comment type="caution">
    <text evidence="3">The sequence shown here is derived from an EMBL/GenBank/DDBJ whole genome shotgun (WGS) entry which is preliminary data.</text>
</comment>
<accession>A0A366MEG6</accession>
<proteinExistence type="predicted"/>
<keyword evidence="1" id="KW-0067">ATP-binding</keyword>
<dbReference type="EMBL" id="NIZT01000003">
    <property type="protein sequence ID" value="RBQ24437.1"/>
    <property type="molecule type" value="Genomic_DNA"/>
</dbReference>
<dbReference type="AlphaFoldDB" id="A0A366MEG6"/>
<feature type="domain" description="ATP-grasp" evidence="2">
    <location>
        <begin position="194"/>
        <end position="406"/>
    </location>
</feature>
<sequence length="442" mass="50418">MIFIILMISMTKNNNTFNSSIHSNNNSNFNSFDNNSSNSILVFEYYTASGINDPNIISEAITLIESLLNDLTIFSKKEFSNNDSLNEKYSNDENINIHFLVSDKFNDIGNSYDSINKNKIVIDIPLEEWLNENISFFDSCMFISAEKNMNLYNLTKIIEDNNVKIYGSDSESTLLSSNKFSTFKHLQNIVKQPKTFLFTITDENPWEISIKSIFEFLYDENNPNSDDYKLIVKPLYGVDCQDMVIISDLEDISGLKEKFPDDIKVIVQEFIPGENVSVSLISDGKQAIPISLNKQYININKETQEYLGGKLPYCHPLTKKAFSVAKKAVESIEGIKGFVGVDLIINDLNNSILNKTDSNNLNLNNIEKNGDNIYFLEINSRFTTPYVGLSKIANFNMGGTIIELLDHKIDIDYLYKKNIGFNQFDHVVKFKKNNTFLDIEIL</sequence>
<keyword evidence="1" id="KW-0547">Nucleotide-binding</keyword>
<dbReference type="EC" id="6.3.4.24" evidence="3"/>
<evidence type="ECO:0000256" key="1">
    <source>
        <dbReference type="PROSITE-ProRule" id="PRU00409"/>
    </source>
</evidence>
<dbReference type="Pfam" id="PF02655">
    <property type="entry name" value="ATP-grasp_3"/>
    <property type="match status" value="1"/>
</dbReference>
<dbReference type="Gene3D" id="3.30.470.20">
    <property type="entry name" value="ATP-grasp fold, B domain"/>
    <property type="match status" value="1"/>
</dbReference>
<protein>
    <submittedName>
        <fullName evidence="3">Tyramine--L-glutamate ligase</fullName>
        <ecNumber evidence="3">6.3.4.24</ecNumber>
    </submittedName>
</protein>
<dbReference type="Proteomes" id="UP000253099">
    <property type="component" value="Unassembled WGS sequence"/>
</dbReference>
<dbReference type="GO" id="GO:0005524">
    <property type="term" value="F:ATP binding"/>
    <property type="evidence" value="ECO:0007669"/>
    <property type="project" value="UniProtKB-UniRule"/>
</dbReference>
<evidence type="ECO:0000259" key="2">
    <source>
        <dbReference type="PROSITE" id="PS50975"/>
    </source>
</evidence>
<dbReference type="PROSITE" id="PS50975">
    <property type="entry name" value="ATP_GRASP"/>
    <property type="match status" value="1"/>
</dbReference>
<dbReference type="GO" id="GO:0016874">
    <property type="term" value="F:ligase activity"/>
    <property type="evidence" value="ECO:0007669"/>
    <property type="project" value="UniProtKB-KW"/>
</dbReference>
<reference evidence="3 4" key="1">
    <citation type="submission" date="2018-06" db="EMBL/GenBank/DDBJ databases">
        <title>Genomic insight into two independent archaeal endosymbiosis events.</title>
        <authorList>
            <person name="Lind A.E."/>
            <person name="Lewis W.H."/>
            <person name="Spang A."/>
            <person name="Guy L."/>
            <person name="Embley M.T."/>
            <person name="Ettema T.J.G."/>
        </authorList>
    </citation>
    <scope>NUCLEOTIDE SEQUENCE [LARGE SCALE GENOMIC DNA]</scope>
    <source>
        <strain evidence="3">NOE</strain>
    </source>
</reference>
<dbReference type="InterPro" id="IPR003806">
    <property type="entry name" value="ATP-grasp_PylC-type"/>
</dbReference>
<name>A0A366MEG6_9EURY</name>
<evidence type="ECO:0000313" key="4">
    <source>
        <dbReference type="Proteomes" id="UP000253099"/>
    </source>
</evidence>
<dbReference type="Gene3D" id="3.40.50.11770">
    <property type="match status" value="1"/>
</dbReference>
<organism evidence="3 4">
    <name type="scientific">Candidatus Methanobinarius endosymbioticus</name>
    <dbReference type="NCBI Taxonomy" id="2006182"/>
    <lineage>
        <taxon>Archaea</taxon>
        <taxon>Methanobacteriati</taxon>
        <taxon>Methanobacteriota</taxon>
        <taxon>Methanomada group</taxon>
        <taxon>Methanobacteria</taxon>
        <taxon>Methanobacteriales</taxon>
        <taxon>Methanobacteriaceae</taxon>
        <taxon>Candidatus Methanobinarius</taxon>
    </lineage>
</organism>
<keyword evidence="3" id="KW-0436">Ligase</keyword>
<keyword evidence="4" id="KW-1185">Reference proteome</keyword>
<dbReference type="GO" id="GO:0046872">
    <property type="term" value="F:metal ion binding"/>
    <property type="evidence" value="ECO:0007669"/>
    <property type="project" value="InterPro"/>
</dbReference>
<dbReference type="SUPFAM" id="SSF56059">
    <property type="entry name" value="Glutathione synthetase ATP-binding domain-like"/>
    <property type="match status" value="1"/>
</dbReference>
<gene>
    <name evidence="3" type="primary">mfnD</name>
    <name evidence="3" type="ORF">ALNOE001_00790</name>
</gene>
<evidence type="ECO:0000313" key="3">
    <source>
        <dbReference type="EMBL" id="RBQ24437.1"/>
    </source>
</evidence>
<dbReference type="InterPro" id="IPR011761">
    <property type="entry name" value="ATP-grasp"/>
</dbReference>